<dbReference type="Proteomes" id="UP000070501">
    <property type="component" value="Unassembled WGS sequence"/>
</dbReference>
<organism evidence="2 3">
    <name type="scientific">Microdochium bolleyi</name>
    <dbReference type="NCBI Taxonomy" id="196109"/>
    <lineage>
        <taxon>Eukaryota</taxon>
        <taxon>Fungi</taxon>
        <taxon>Dikarya</taxon>
        <taxon>Ascomycota</taxon>
        <taxon>Pezizomycotina</taxon>
        <taxon>Sordariomycetes</taxon>
        <taxon>Xylariomycetidae</taxon>
        <taxon>Xylariales</taxon>
        <taxon>Microdochiaceae</taxon>
        <taxon>Microdochium</taxon>
    </lineage>
</organism>
<evidence type="ECO:0000313" key="3">
    <source>
        <dbReference type="Proteomes" id="UP000070501"/>
    </source>
</evidence>
<dbReference type="EMBL" id="KQ964247">
    <property type="protein sequence ID" value="KXJ93797.1"/>
    <property type="molecule type" value="Genomic_DNA"/>
</dbReference>
<accession>A0A136J9F4</accession>
<evidence type="ECO:0000313" key="2">
    <source>
        <dbReference type="EMBL" id="KXJ93797.1"/>
    </source>
</evidence>
<protein>
    <submittedName>
        <fullName evidence="2">Uncharacterized protein</fullName>
    </submittedName>
</protein>
<reference evidence="3" key="1">
    <citation type="submission" date="2016-02" db="EMBL/GenBank/DDBJ databases">
        <title>Draft genome sequence of Microdochium bolleyi, a fungal endophyte of beachgrass.</title>
        <authorList>
            <consortium name="DOE Joint Genome Institute"/>
            <person name="David A.S."/>
            <person name="May G."/>
            <person name="Haridas S."/>
            <person name="Lim J."/>
            <person name="Wang M."/>
            <person name="Labutti K."/>
            <person name="Lipzen A."/>
            <person name="Barry K."/>
            <person name="Grigoriev I.V."/>
        </authorList>
    </citation>
    <scope>NUCLEOTIDE SEQUENCE [LARGE SCALE GENOMIC DNA]</scope>
    <source>
        <strain evidence="3">J235TASD1</strain>
    </source>
</reference>
<dbReference type="AlphaFoldDB" id="A0A136J9F4"/>
<keyword evidence="1" id="KW-1133">Transmembrane helix</keyword>
<feature type="transmembrane region" description="Helical" evidence="1">
    <location>
        <begin position="6"/>
        <end position="26"/>
    </location>
</feature>
<gene>
    <name evidence="2" type="ORF">Micbo1qcDRAFT_158677</name>
</gene>
<name>A0A136J9F4_9PEZI</name>
<sequence length="62" mass="6845">MSDECVLRLCPFLELVTLVLMLIFLVPGAPFEQVRITCCECCILILPRGFHAESFGADSRGA</sequence>
<dbReference type="InParanoid" id="A0A136J9F4"/>
<proteinExistence type="predicted"/>
<keyword evidence="1" id="KW-0812">Transmembrane</keyword>
<keyword evidence="1" id="KW-0472">Membrane</keyword>
<keyword evidence="3" id="KW-1185">Reference proteome</keyword>
<evidence type="ECO:0000256" key="1">
    <source>
        <dbReference type="SAM" id="Phobius"/>
    </source>
</evidence>